<dbReference type="AlphaFoldDB" id="A0A7X2V5X2"/>
<keyword evidence="2" id="KW-0808">Transferase</keyword>
<dbReference type="InterPro" id="IPR000182">
    <property type="entry name" value="GNAT_dom"/>
</dbReference>
<dbReference type="EMBL" id="WMIB01000019">
    <property type="protein sequence ID" value="MTH54870.1"/>
    <property type="molecule type" value="Genomic_DNA"/>
</dbReference>
<gene>
    <name evidence="2" type="ORF">GKZ89_15820</name>
</gene>
<protein>
    <submittedName>
        <fullName evidence="2">GNAT family N-acetyltransferase</fullName>
    </submittedName>
</protein>
<dbReference type="OrthoDB" id="9812289at2"/>
<name>A0A7X2V5X2_9BACI</name>
<dbReference type="InterPro" id="IPR016181">
    <property type="entry name" value="Acyl_CoA_acyltransferase"/>
</dbReference>
<dbReference type="Gene3D" id="3.40.630.30">
    <property type="match status" value="1"/>
</dbReference>
<dbReference type="Proteomes" id="UP000434639">
    <property type="component" value="Unassembled WGS sequence"/>
</dbReference>
<feature type="domain" description="N-acetyltransferase" evidence="1">
    <location>
        <begin position="1"/>
        <end position="142"/>
    </location>
</feature>
<proteinExistence type="predicted"/>
<dbReference type="GO" id="GO:0016747">
    <property type="term" value="F:acyltransferase activity, transferring groups other than amino-acyl groups"/>
    <property type="evidence" value="ECO:0007669"/>
    <property type="project" value="InterPro"/>
</dbReference>
<sequence length="143" mass="16629">MIRDSIDETKELDAILKLHKEVFGSSDNLVQKMRSKPNLLIMAAMDGEKVVGYKLGYELDQHTFYSWLGGIDADYRKRGIASRLMEKQHHYLKEKGYTVVQTKTMNKWRSMLVLNIKSGFDIIDVYTDEKGQRKIVLEKELTL</sequence>
<dbReference type="PROSITE" id="PS51186">
    <property type="entry name" value="GNAT"/>
    <property type="match status" value="1"/>
</dbReference>
<evidence type="ECO:0000259" key="1">
    <source>
        <dbReference type="PROSITE" id="PS51186"/>
    </source>
</evidence>
<dbReference type="CDD" id="cd04301">
    <property type="entry name" value="NAT_SF"/>
    <property type="match status" value="1"/>
</dbReference>
<reference evidence="2 3" key="1">
    <citation type="journal article" date="2017" name="Int. J. Syst. Evol. Microbiol.">
        <title>Bacillus mangrovi sp. nov., isolated from a sediment sample from a mangrove forest.</title>
        <authorList>
            <person name="Gupta V."/>
            <person name="Singh P.K."/>
            <person name="Korpole S."/>
            <person name="Tanuku N.R.S."/>
            <person name="Pinnaka A.K."/>
        </authorList>
    </citation>
    <scope>NUCLEOTIDE SEQUENCE [LARGE SCALE GENOMIC DNA]</scope>
    <source>
        <strain evidence="2 3">KCTC 33872</strain>
    </source>
</reference>
<dbReference type="Pfam" id="PF00583">
    <property type="entry name" value="Acetyltransf_1"/>
    <property type="match status" value="1"/>
</dbReference>
<keyword evidence="3" id="KW-1185">Reference proteome</keyword>
<evidence type="ECO:0000313" key="2">
    <source>
        <dbReference type="EMBL" id="MTH54870.1"/>
    </source>
</evidence>
<comment type="caution">
    <text evidence="2">The sequence shown here is derived from an EMBL/GenBank/DDBJ whole genome shotgun (WGS) entry which is preliminary data.</text>
</comment>
<dbReference type="SUPFAM" id="SSF55729">
    <property type="entry name" value="Acyl-CoA N-acyltransferases (Nat)"/>
    <property type="match status" value="1"/>
</dbReference>
<accession>A0A7X2V5X2</accession>
<evidence type="ECO:0000313" key="3">
    <source>
        <dbReference type="Proteomes" id="UP000434639"/>
    </source>
</evidence>
<organism evidence="2 3">
    <name type="scientific">Metabacillus mangrovi</name>
    <dbReference type="NCBI Taxonomy" id="1491830"/>
    <lineage>
        <taxon>Bacteria</taxon>
        <taxon>Bacillati</taxon>
        <taxon>Bacillota</taxon>
        <taxon>Bacilli</taxon>
        <taxon>Bacillales</taxon>
        <taxon>Bacillaceae</taxon>
        <taxon>Metabacillus</taxon>
    </lineage>
</organism>